<dbReference type="InterPro" id="IPR001870">
    <property type="entry name" value="B30.2/SPRY"/>
</dbReference>
<evidence type="ECO:0000313" key="6">
    <source>
        <dbReference type="Proteomes" id="UP001177003"/>
    </source>
</evidence>
<dbReference type="PROSITE" id="PS50188">
    <property type="entry name" value="B302_SPRY"/>
    <property type="match status" value="1"/>
</dbReference>
<gene>
    <name evidence="5" type="ORF">LSALG_LOCUS6451</name>
</gene>
<reference evidence="5" key="1">
    <citation type="submission" date="2023-04" db="EMBL/GenBank/DDBJ databases">
        <authorList>
            <person name="Vijverberg K."/>
            <person name="Xiong W."/>
            <person name="Schranz E."/>
        </authorList>
    </citation>
    <scope>NUCLEOTIDE SEQUENCE</scope>
</reference>
<dbReference type="PANTHER" id="PTHR10598:SF0">
    <property type="entry name" value="SET1_ASH2 HISTONE METHYLTRANSFERASE COMPLEX SUBUNIT ASH2"/>
    <property type="match status" value="1"/>
</dbReference>
<evidence type="ECO:0000256" key="3">
    <source>
        <dbReference type="SAM" id="MobiDB-lite"/>
    </source>
</evidence>
<dbReference type="PANTHER" id="PTHR10598">
    <property type="entry name" value="SET1/ASH2 HISTONE METHYLTRANSFERASE COMPLEX SUBUNIT ASH2"/>
    <property type="match status" value="1"/>
</dbReference>
<evidence type="ECO:0000256" key="1">
    <source>
        <dbReference type="ARBA" id="ARBA00004123"/>
    </source>
</evidence>
<keyword evidence="2" id="KW-0539">Nucleus</keyword>
<dbReference type="InterPro" id="IPR013320">
    <property type="entry name" value="ConA-like_dom_sf"/>
</dbReference>
<evidence type="ECO:0000313" key="5">
    <source>
        <dbReference type="EMBL" id="CAI9265871.1"/>
    </source>
</evidence>
<organism evidence="5 6">
    <name type="scientific">Lactuca saligna</name>
    <name type="common">Willowleaf lettuce</name>
    <dbReference type="NCBI Taxonomy" id="75948"/>
    <lineage>
        <taxon>Eukaryota</taxon>
        <taxon>Viridiplantae</taxon>
        <taxon>Streptophyta</taxon>
        <taxon>Embryophyta</taxon>
        <taxon>Tracheophyta</taxon>
        <taxon>Spermatophyta</taxon>
        <taxon>Magnoliopsida</taxon>
        <taxon>eudicotyledons</taxon>
        <taxon>Gunneridae</taxon>
        <taxon>Pentapetalae</taxon>
        <taxon>asterids</taxon>
        <taxon>campanulids</taxon>
        <taxon>Asterales</taxon>
        <taxon>Asteraceae</taxon>
        <taxon>Cichorioideae</taxon>
        <taxon>Cichorieae</taxon>
        <taxon>Lactucinae</taxon>
        <taxon>Lactuca</taxon>
    </lineage>
</organism>
<evidence type="ECO:0000256" key="2">
    <source>
        <dbReference type="ARBA" id="ARBA00023242"/>
    </source>
</evidence>
<dbReference type="GO" id="GO:0048188">
    <property type="term" value="C:Set1C/COMPASS complex"/>
    <property type="evidence" value="ECO:0007669"/>
    <property type="project" value="InterPro"/>
</dbReference>
<dbReference type="FunFam" id="2.60.120.920:FF:000043">
    <property type="entry name" value="Protein TRAUCO"/>
    <property type="match status" value="1"/>
</dbReference>
<feature type="region of interest" description="Disordered" evidence="3">
    <location>
        <begin position="43"/>
        <end position="70"/>
    </location>
</feature>
<dbReference type="SUPFAM" id="SSF49899">
    <property type="entry name" value="Concanavalin A-like lectins/glucanases"/>
    <property type="match status" value="1"/>
</dbReference>
<keyword evidence="6" id="KW-1185">Reference proteome</keyword>
<dbReference type="AlphaFoldDB" id="A0AA35UVQ5"/>
<feature type="domain" description="B30.2/SPRY" evidence="4">
    <location>
        <begin position="260"/>
        <end position="479"/>
    </location>
</feature>
<name>A0AA35UVQ5_LACSI</name>
<dbReference type="InterPro" id="IPR043136">
    <property type="entry name" value="B30.2/SPRY_sf"/>
</dbReference>
<comment type="subcellular location">
    <subcellularLocation>
        <location evidence="1">Nucleus</location>
    </subcellularLocation>
</comment>
<dbReference type="InterPro" id="IPR003877">
    <property type="entry name" value="SPRY_dom"/>
</dbReference>
<dbReference type="CDD" id="cd12872">
    <property type="entry name" value="SPRY_Ash2"/>
    <property type="match status" value="1"/>
</dbReference>
<dbReference type="Gene3D" id="2.60.120.920">
    <property type="match status" value="1"/>
</dbReference>
<feature type="region of interest" description="Disordered" evidence="3">
    <location>
        <begin position="114"/>
        <end position="160"/>
    </location>
</feature>
<proteinExistence type="predicted"/>
<dbReference type="GO" id="GO:0000976">
    <property type="term" value="F:transcription cis-regulatory region binding"/>
    <property type="evidence" value="ECO:0007669"/>
    <property type="project" value="TreeGrafter"/>
</dbReference>
<protein>
    <recommendedName>
        <fullName evidence="4">B30.2/SPRY domain-containing protein</fullName>
    </recommendedName>
</protein>
<dbReference type="Proteomes" id="UP001177003">
    <property type="component" value="Chromosome 0"/>
</dbReference>
<feature type="compositionally biased region" description="Low complexity" evidence="3">
    <location>
        <begin position="52"/>
        <end position="63"/>
    </location>
</feature>
<accession>A0AA35UVQ5</accession>
<dbReference type="Pfam" id="PF00622">
    <property type="entry name" value="SPRY"/>
    <property type="match status" value="1"/>
</dbReference>
<feature type="region of interest" description="Disordered" evidence="3">
    <location>
        <begin position="193"/>
        <end position="274"/>
    </location>
</feature>
<feature type="compositionally biased region" description="Basic residues" evidence="3">
    <location>
        <begin position="238"/>
        <end position="247"/>
    </location>
</feature>
<evidence type="ECO:0000259" key="4">
    <source>
        <dbReference type="PROSITE" id="PS50188"/>
    </source>
</evidence>
<dbReference type="EMBL" id="OX465086">
    <property type="protein sequence ID" value="CAI9265871.1"/>
    <property type="molecule type" value="Genomic_DNA"/>
</dbReference>
<feature type="compositionally biased region" description="Low complexity" evidence="3">
    <location>
        <begin position="114"/>
        <end position="132"/>
    </location>
</feature>
<sequence>MNRVIAPCIILNLPFCTPPRKILTLTLYPFTRQSAMDDLQATYKEDQDEDNSYNTSSNNNNRDVNSEMADPKPEIVTTITTTTTTVDEAPTIPTTTVDDEGTVPTTTVDETLAIPTTTTLTTTSTTSATPETDSGTKDDPMPSEELSDIEPTPKDSPNFTKVISSEDEMEEHEERPAKKHKNLSLLAPPLEEELSQEAAAATPITPMPPPSEKPSGKKSTNSMKKKKSKGNNVWTKPSSRKGKKRTKSTTTTTAQTEDSVLITPIHRYPDKNDDSPDLTICLSKVYKAEKVELSEDRLSAGSCKGYRMVRATRGVMEGAWYFEIKVVNLGETGHTRLGWSTEKGDLQAPVGYDGNSYGYRDIDGSKVHKALREKYGDEGYVEGDVIGFYINLPDGNLYAPKPPQLVLYKGQRYAYATDAKEDPPKVVPGSEICFFKNGICQGSAYKDLNGGRYYPAASMYTLPHQSNCMVKFNFGPDFEAFPQDFGQRPIPSPMVEVPYHGFDGRVQNGNSLSSSTRMCPMLKVVKENDF</sequence>
<dbReference type="SMART" id="SM00449">
    <property type="entry name" value="SPRY"/>
    <property type="match status" value="1"/>
</dbReference>
<dbReference type="InterPro" id="IPR037353">
    <property type="entry name" value="ASH2"/>
</dbReference>